<feature type="compositionally biased region" description="Polar residues" evidence="1">
    <location>
        <begin position="307"/>
        <end position="320"/>
    </location>
</feature>
<dbReference type="Proteomes" id="UP001219518">
    <property type="component" value="Unassembled WGS sequence"/>
</dbReference>
<evidence type="ECO:0000313" key="3">
    <source>
        <dbReference type="Proteomes" id="UP001219518"/>
    </source>
</evidence>
<dbReference type="Gene3D" id="1.25.40.20">
    <property type="entry name" value="Ankyrin repeat-containing domain"/>
    <property type="match status" value="2"/>
</dbReference>
<comment type="caution">
    <text evidence="2">The sequence shown here is derived from an EMBL/GenBank/DDBJ whole genome shotgun (WGS) entry which is preliminary data.</text>
</comment>
<proteinExistence type="predicted"/>
<accession>A0AAE1GYN7</accession>
<feature type="region of interest" description="Disordered" evidence="1">
    <location>
        <begin position="161"/>
        <end position="194"/>
    </location>
</feature>
<feature type="region of interest" description="Disordered" evidence="1">
    <location>
        <begin position="276"/>
        <end position="393"/>
    </location>
</feature>
<evidence type="ECO:0000313" key="2">
    <source>
        <dbReference type="EMBL" id="KAK3911756.1"/>
    </source>
</evidence>
<name>A0AAE1GYN7_9NEOP</name>
<reference evidence="2" key="2">
    <citation type="journal article" date="2023" name="BMC Genomics">
        <title>Pest status, molecular evolution, and epigenetic factors derived from the genome assembly of Frankliniella fusca, a thysanopteran phytovirus vector.</title>
        <authorList>
            <person name="Catto M.A."/>
            <person name="Labadie P.E."/>
            <person name="Jacobson A.L."/>
            <person name="Kennedy G.G."/>
            <person name="Srinivasan R."/>
            <person name="Hunt B.G."/>
        </authorList>
    </citation>
    <scope>NUCLEOTIDE SEQUENCE</scope>
    <source>
        <strain evidence="2">PL_HMW_Pooled</strain>
    </source>
</reference>
<feature type="compositionally biased region" description="Pro residues" evidence="1">
    <location>
        <begin position="347"/>
        <end position="365"/>
    </location>
</feature>
<dbReference type="SMART" id="SM00248">
    <property type="entry name" value="ANK"/>
    <property type="match status" value="2"/>
</dbReference>
<organism evidence="2 3">
    <name type="scientific">Frankliniella fusca</name>
    <dbReference type="NCBI Taxonomy" id="407009"/>
    <lineage>
        <taxon>Eukaryota</taxon>
        <taxon>Metazoa</taxon>
        <taxon>Ecdysozoa</taxon>
        <taxon>Arthropoda</taxon>
        <taxon>Hexapoda</taxon>
        <taxon>Insecta</taxon>
        <taxon>Pterygota</taxon>
        <taxon>Neoptera</taxon>
        <taxon>Paraneoptera</taxon>
        <taxon>Thysanoptera</taxon>
        <taxon>Terebrantia</taxon>
        <taxon>Thripoidea</taxon>
        <taxon>Thripidae</taxon>
        <taxon>Frankliniella</taxon>
    </lineage>
</organism>
<dbReference type="Pfam" id="PF00023">
    <property type="entry name" value="Ank"/>
    <property type="match status" value="1"/>
</dbReference>
<keyword evidence="3" id="KW-1185">Reference proteome</keyword>
<feature type="compositionally biased region" description="Low complexity" evidence="1">
    <location>
        <begin position="384"/>
        <end position="393"/>
    </location>
</feature>
<gene>
    <name evidence="2" type="ORF">KUF71_021417</name>
</gene>
<dbReference type="InterPro" id="IPR036770">
    <property type="entry name" value="Ankyrin_rpt-contain_sf"/>
</dbReference>
<feature type="compositionally biased region" description="Low complexity" evidence="1">
    <location>
        <begin position="13"/>
        <end position="25"/>
    </location>
</feature>
<feature type="compositionally biased region" description="Low complexity" evidence="1">
    <location>
        <begin position="277"/>
        <end position="289"/>
    </location>
</feature>
<dbReference type="EMBL" id="JAHWGI010000284">
    <property type="protein sequence ID" value="KAK3911756.1"/>
    <property type="molecule type" value="Genomic_DNA"/>
</dbReference>
<dbReference type="InterPro" id="IPR002110">
    <property type="entry name" value="Ankyrin_rpt"/>
</dbReference>
<reference evidence="2" key="1">
    <citation type="submission" date="2021-07" db="EMBL/GenBank/DDBJ databases">
        <authorList>
            <person name="Catto M.A."/>
            <person name="Jacobson A."/>
            <person name="Kennedy G."/>
            <person name="Labadie P."/>
            <person name="Hunt B.G."/>
            <person name="Srinivasan R."/>
        </authorList>
    </citation>
    <scope>NUCLEOTIDE SEQUENCE</scope>
    <source>
        <strain evidence="2">PL_HMW_Pooled</strain>
        <tissue evidence="2">Head</tissue>
    </source>
</reference>
<dbReference type="SUPFAM" id="SSF48403">
    <property type="entry name" value="Ankyrin repeat"/>
    <property type="match status" value="1"/>
</dbReference>
<protein>
    <submittedName>
        <fullName evidence="2">Espin</fullName>
    </submittedName>
</protein>
<dbReference type="AlphaFoldDB" id="A0AAE1GYN7"/>
<evidence type="ECO:0000256" key="1">
    <source>
        <dbReference type="SAM" id="MobiDB-lite"/>
    </source>
</evidence>
<sequence>MASPLTGGQGCQGAVRPGVAPAAPANDDDDSWCLAPPVLLGAMDVHAILEQTAAANDGELQEEADDEDGEENPVPQVILDACRTGDLDILETWQRCHTALGLSPRLQDLRDAQGATCLHYAARGGQIGVLDMLARMQVSDPCQRAISDNFVLLSPPARSLAEMESSTDAASEESEDLQPSSLPVRLPSSEDGESLAERTKGLLNKQYLLLAERKRRASDREEEDRGEERARTLPSKTFRLWRGVIPLPRSPRVCVPGPRGGGGYLKTFMARYSDLASTSGSSGSGCSTDSRGRVGPRRLRNLLSRFSAETTGSSDSSPQSPAEEAPATKADCGDSASACDTTRLAAPAPPPAWSCRPPPPRPPPRTSSMPAAAASKEDADEASSDAGDSLSSCDGGGAVDDGFCSGESWTSSSEASSPWCSGGGAAAAWRCGAGGRAPVLHRTVVGATPLHDAAALGQLAAMRWLLRNTRCHLHDTDYDGNNVLHLAAR</sequence>
<feature type="region of interest" description="Disordered" evidence="1">
    <location>
        <begin position="1"/>
        <end position="27"/>
    </location>
</feature>